<feature type="domain" description="DUF5723" evidence="2">
    <location>
        <begin position="50"/>
        <end position="404"/>
    </location>
</feature>
<dbReference type="Proteomes" id="UP000286701">
    <property type="component" value="Unassembled WGS sequence"/>
</dbReference>
<proteinExistence type="predicted"/>
<keyword evidence="1" id="KW-0732">Signal</keyword>
<dbReference type="OrthoDB" id="783295at2"/>
<dbReference type="AlphaFoldDB" id="A0A444MQ08"/>
<evidence type="ECO:0000256" key="1">
    <source>
        <dbReference type="SAM" id="SignalP"/>
    </source>
</evidence>
<comment type="caution">
    <text evidence="3">The sequence shown here is derived from an EMBL/GenBank/DDBJ whole genome shotgun (WGS) entry which is preliminary data.</text>
</comment>
<feature type="chain" id="PRO_5019221189" description="DUF5723 domain-containing protein" evidence="1">
    <location>
        <begin position="20"/>
        <end position="479"/>
    </location>
</feature>
<sequence length="479" mass="54036">MKKFLLAFSLLLFTLHSFGQQFSQYNTGTLYDSFENPSRASFTPDSSRKYAFNFFLPNFSVNSFLTGNSQVPLKSRAFLGNYTTTNLVFGQNRLNRINANLNYYSIMYKAFTNLDGNAEIGLSMQTKIEGRGIFSDESVALFNGPTAFKNDHYDDIFNNSSTYQAYHQVSFTYREKINRQIAVGVKLSALMGIRYQKIDVATSALDIDRPNDQAFLSMTGKYKLNYIPGTFTTHDYLPTFRNPGAAIGAGVSLRTRDAFNLQFNLKDLGLIRWSSRSNSYNFASIDVISDFSSNRRERNIYEAAKNVAKTNNVLGSFVTPTNAKIEISANKTYWLDYNSQYRYSPTLILSKEMFFDGVTAALVNPITHGNYTLTLTTAYNNYKILSVGGQFMIKTPNAEFFIGSERLFPTGRLLFAATKSAGQINRSASYTGADMFLGVTFKFGPLIEHPLNASYIPIDSKPGFFKRIFSRIFGKDDEY</sequence>
<dbReference type="RefSeq" id="WP_128533159.1">
    <property type="nucleotide sequence ID" value="NZ_SBIW01000003.1"/>
</dbReference>
<gene>
    <name evidence="3" type="ORF">EPL05_06560</name>
</gene>
<name>A0A444MQ08_9SPHI</name>
<organism evidence="3 4">
    <name type="scientific">Mucilaginibacter gilvus</name>
    <dbReference type="NCBI Taxonomy" id="2305909"/>
    <lineage>
        <taxon>Bacteria</taxon>
        <taxon>Pseudomonadati</taxon>
        <taxon>Bacteroidota</taxon>
        <taxon>Sphingobacteriia</taxon>
        <taxon>Sphingobacteriales</taxon>
        <taxon>Sphingobacteriaceae</taxon>
        <taxon>Mucilaginibacter</taxon>
    </lineage>
</organism>
<evidence type="ECO:0000259" key="2">
    <source>
        <dbReference type="Pfam" id="PF18990"/>
    </source>
</evidence>
<dbReference type="EMBL" id="SBIW01000003">
    <property type="protein sequence ID" value="RWY53726.1"/>
    <property type="molecule type" value="Genomic_DNA"/>
</dbReference>
<evidence type="ECO:0000313" key="3">
    <source>
        <dbReference type="EMBL" id="RWY53726.1"/>
    </source>
</evidence>
<accession>A0A444MQ08</accession>
<protein>
    <recommendedName>
        <fullName evidence="2">DUF5723 domain-containing protein</fullName>
    </recommendedName>
</protein>
<dbReference type="Pfam" id="PF18990">
    <property type="entry name" value="DUF5723"/>
    <property type="match status" value="1"/>
</dbReference>
<keyword evidence="4" id="KW-1185">Reference proteome</keyword>
<dbReference type="InterPro" id="IPR043781">
    <property type="entry name" value="DUF5723"/>
</dbReference>
<evidence type="ECO:0000313" key="4">
    <source>
        <dbReference type="Proteomes" id="UP000286701"/>
    </source>
</evidence>
<feature type="signal peptide" evidence="1">
    <location>
        <begin position="1"/>
        <end position="19"/>
    </location>
</feature>
<reference evidence="3 4" key="1">
    <citation type="submission" date="2019-01" db="EMBL/GenBank/DDBJ databases">
        <title>Mucilaginibacter antarcticum sp. nov., isolated from antarctic soil.</title>
        <authorList>
            <person name="Yan Y.-Q."/>
            <person name="Du Z.-J."/>
        </authorList>
    </citation>
    <scope>NUCLEOTIDE SEQUENCE [LARGE SCALE GENOMIC DNA]</scope>
    <source>
        <strain evidence="3 4">F01003</strain>
    </source>
</reference>